<reference evidence="1 2" key="1">
    <citation type="submission" date="2018-10" db="EMBL/GenBank/DDBJ databases">
        <title>Butyricimonas faecalis sp. nov., isolated from human faeces and emended description of the genus Butyricimonas.</title>
        <authorList>
            <person name="Le Roy T."/>
            <person name="Van der Smissen P."/>
            <person name="Paquot A."/>
            <person name="Delzenne N."/>
            <person name="Muccioli G."/>
            <person name="Collet J.-F."/>
            <person name="Cani P.D."/>
        </authorList>
    </citation>
    <scope>NUCLEOTIDE SEQUENCE [LARGE SCALE GENOMIC DNA]</scope>
    <source>
        <strain evidence="1 2">H184</strain>
    </source>
</reference>
<gene>
    <name evidence="1" type="ORF">D8S85_15700</name>
</gene>
<dbReference type="RefSeq" id="WP_106481405.1">
    <property type="nucleotide sequence ID" value="NZ_CP032819.1"/>
</dbReference>
<name>A0A3Q9IPR9_9BACT</name>
<organism evidence="1 2">
    <name type="scientific">Butyricimonas faecalis</name>
    <dbReference type="NCBI Taxonomy" id="2093856"/>
    <lineage>
        <taxon>Bacteria</taxon>
        <taxon>Pseudomonadati</taxon>
        <taxon>Bacteroidota</taxon>
        <taxon>Bacteroidia</taxon>
        <taxon>Bacteroidales</taxon>
        <taxon>Odoribacteraceae</taxon>
        <taxon>Butyricimonas</taxon>
    </lineage>
</organism>
<dbReference type="AlphaFoldDB" id="A0A3Q9IPR9"/>
<dbReference type="KEGG" id="buy:D8S85_15700"/>
<evidence type="ECO:0000313" key="1">
    <source>
        <dbReference type="EMBL" id="AZS30846.1"/>
    </source>
</evidence>
<evidence type="ECO:0000313" key="2">
    <source>
        <dbReference type="Proteomes" id="UP000270673"/>
    </source>
</evidence>
<keyword evidence="2" id="KW-1185">Reference proteome</keyword>
<protein>
    <submittedName>
        <fullName evidence="1">Uncharacterized protein</fullName>
    </submittedName>
</protein>
<sequence length="184" mass="20760">MITPNIRYYAKMEDCTGSGKIPKYVITTEAGYYPPMEKITGRDGKVSMYLQVSKDSGSKKDNAPSMKLQAKNSLNFTGLKEYFINGKLSGYAYGYPLADKNYSKDKKPNPFFEYRDDGFLFIIHQDKTATTTKDQIKPDIIELIVLEGAKVLIASYCKQLMMGGFDEAIKALREQAKRVEASTR</sequence>
<dbReference type="OrthoDB" id="1080945at2"/>
<dbReference type="Proteomes" id="UP000270673">
    <property type="component" value="Chromosome"/>
</dbReference>
<accession>A0A3Q9IPR9</accession>
<dbReference type="EMBL" id="CP032819">
    <property type="protein sequence ID" value="AZS30846.1"/>
    <property type="molecule type" value="Genomic_DNA"/>
</dbReference>
<proteinExistence type="predicted"/>